<accession>A0A2A2LGQ0</accession>
<dbReference type="InterPro" id="IPR029063">
    <property type="entry name" value="SAM-dependent_MTases_sf"/>
</dbReference>
<dbReference type="InterPro" id="IPR056743">
    <property type="entry name" value="TRM5-TYW2-like_MTfase"/>
</dbReference>
<dbReference type="EMBL" id="LIAE01006776">
    <property type="protein sequence ID" value="PAV85402.1"/>
    <property type="molecule type" value="Genomic_DNA"/>
</dbReference>
<dbReference type="STRING" id="2018661.A0A2A2LGQ0"/>
<dbReference type="PANTHER" id="PTHR11006">
    <property type="entry name" value="PROTEIN ARGININE N-METHYLTRANSFERASE"/>
    <property type="match status" value="1"/>
</dbReference>
<organism evidence="4 5">
    <name type="scientific">Diploscapter pachys</name>
    <dbReference type="NCBI Taxonomy" id="2018661"/>
    <lineage>
        <taxon>Eukaryota</taxon>
        <taxon>Metazoa</taxon>
        <taxon>Ecdysozoa</taxon>
        <taxon>Nematoda</taxon>
        <taxon>Chromadorea</taxon>
        <taxon>Rhabditida</taxon>
        <taxon>Rhabditina</taxon>
        <taxon>Rhabditomorpha</taxon>
        <taxon>Rhabditoidea</taxon>
        <taxon>Rhabditidae</taxon>
        <taxon>Diploscapter</taxon>
    </lineage>
</organism>
<dbReference type="OrthoDB" id="5980806at2759"/>
<keyword evidence="1" id="KW-0808">Transferase</keyword>
<dbReference type="Gene3D" id="3.40.50.150">
    <property type="entry name" value="Vaccinia Virus protein VP39"/>
    <property type="match status" value="1"/>
</dbReference>
<keyword evidence="2" id="KW-0949">S-adenosyl-L-methionine</keyword>
<protein>
    <recommendedName>
        <fullName evidence="3">TRM5/TYW2-like methyltransferase domain-containing protein</fullName>
    </recommendedName>
</protein>
<evidence type="ECO:0000256" key="1">
    <source>
        <dbReference type="ARBA" id="ARBA00022679"/>
    </source>
</evidence>
<dbReference type="Pfam" id="PF02475">
    <property type="entry name" value="TRM5-TYW2_MTfase"/>
    <property type="match status" value="1"/>
</dbReference>
<evidence type="ECO:0000256" key="2">
    <source>
        <dbReference type="ARBA" id="ARBA00022691"/>
    </source>
</evidence>
<evidence type="ECO:0000313" key="4">
    <source>
        <dbReference type="EMBL" id="PAV85402.1"/>
    </source>
</evidence>
<sequence length="702" mass="78834">MNGNGIPVTRRQFSLESARQAAYSGQFSNAVQSYLIVLPSLSPEQRQSCLAEFLEAIRLWVLQDESHVLVLSQLVSNILQLFPSNEDVYFALLHFLSKSADKSVLSSALSLCDSALCHFPPSSTSRCVFRICRENLRYSAFDQWHIRMINDEVRNKYFEEAMKRVIRPDDVVMDIGAGTGLLSVIAARYASRVISVEENAVLCRICEEVTRKNGVEGKIEVVCQNSKDIDVSKYPKATVIVAELLDCCVFGEDVVGTLLDAHSRLTEEKAQFIPQARIQAEVCVQLLESAEIYSFHSLECDGHFMSQCASTSEDSTDPYSCVDLADHRNYRFLSPSHSVTSIDFSSRDDLNRFKSNRVNGELSITADKSGTLHAFSVHFRARMCDELVMDSSEGTVWDRGIFPLQIPMQMEEGQTVRVQWKVRDNKLRLQMISSMINPDSRFISSDVLDLNTNRPLLDSLLSEIPEDSSFYNMSNFILPLFRRFKEAAISSESSQPISNLLLCPIRADGSLDSDSFRHLQPLLPHLQPRPLISPSLIVLRGVLFSSIRLSLLCRPHPPAHCNVDLSPVSPFSLPEYTHIHPDVEIRLFGISICHKHRIGISNIFDTSDVIPMSNEFDFLRVSLNNESELSSLFTSSIKQMQVECTETGQVDGVIYWLQTASASTQKHVLSSFVAPRSISVHKGQQIALSVYLSDASLMVYFD</sequence>
<dbReference type="GO" id="GO:0005634">
    <property type="term" value="C:nucleus"/>
    <property type="evidence" value="ECO:0007669"/>
    <property type="project" value="TreeGrafter"/>
</dbReference>
<name>A0A2A2LGQ0_9BILA</name>
<proteinExistence type="predicted"/>
<comment type="caution">
    <text evidence="4">The sequence shown here is derived from an EMBL/GenBank/DDBJ whole genome shotgun (WGS) entry which is preliminary data.</text>
</comment>
<keyword evidence="5" id="KW-1185">Reference proteome</keyword>
<dbReference type="InterPro" id="IPR025799">
    <property type="entry name" value="Arg_MeTrfase"/>
</dbReference>
<dbReference type="AlphaFoldDB" id="A0A2A2LGQ0"/>
<dbReference type="PANTHER" id="PTHR11006:SF60">
    <property type="entry name" value="PROTEIN ARGININE N-METHYLTRANSFERASE 9"/>
    <property type="match status" value="1"/>
</dbReference>
<gene>
    <name evidence="4" type="ORF">WR25_01462</name>
</gene>
<dbReference type="GO" id="GO:0042054">
    <property type="term" value="F:histone methyltransferase activity"/>
    <property type="evidence" value="ECO:0007669"/>
    <property type="project" value="TreeGrafter"/>
</dbReference>
<evidence type="ECO:0000259" key="3">
    <source>
        <dbReference type="Pfam" id="PF02475"/>
    </source>
</evidence>
<dbReference type="SUPFAM" id="SSF53335">
    <property type="entry name" value="S-adenosyl-L-methionine-dependent methyltransferases"/>
    <property type="match status" value="1"/>
</dbReference>
<dbReference type="Proteomes" id="UP000218231">
    <property type="component" value="Unassembled WGS sequence"/>
</dbReference>
<feature type="domain" description="TRM5/TYW2-like methyltransferase" evidence="3">
    <location>
        <begin position="160"/>
        <end position="253"/>
    </location>
</feature>
<dbReference type="CDD" id="cd02440">
    <property type="entry name" value="AdoMet_MTases"/>
    <property type="match status" value="1"/>
</dbReference>
<reference evidence="4 5" key="1">
    <citation type="journal article" date="2017" name="Curr. Biol.">
        <title>Genome architecture and evolution of a unichromosomal asexual nematode.</title>
        <authorList>
            <person name="Fradin H."/>
            <person name="Zegar C."/>
            <person name="Gutwein M."/>
            <person name="Lucas J."/>
            <person name="Kovtun M."/>
            <person name="Corcoran D."/>
            <person name="Baugh L.R."/>
            <person name="Kiontke K."/>
            <person name="Gunsalus K."/>
            <person name="Fitch D.H."/>
            <person name="Piano F."/>
        </authorList>
    </citation>
    <scope>NUCLEOTIDE SEQUENCE [LARGE SCALE GENOMIC DNA]</scope>
    <source>
        <strain evidence="4">PF1309</strain>
    </source>
</reference>
<evidence type="ECO:0000313" key="5">
    <source>
        <dbReference type="Proteomes" id="UP000218231"/>
    </source>
</evidence>
<dbReference type="GO" id="GO:0016274">
    <property type="term" value="F:protein-arginine N-methyltransferase activity"/>
    <property type="evidence" value="ECO:0007669"/>
    <property type="project" value="InterPro"/>
</dbReference>
<dbReference type="Gene3D" id="2.70.160.11">
    <property type="entry name" value="Hnrnp arginine n-methyltransferase1"/>
    <property type="match status" value="1"/>
</dbReference>